<dbReference type="OrthoDB" id="981968at2"/>
<keyword evidence="3" id="KW-1185">Reference proteome</keyword>
<dbReference type="AlphaFoldDB" id="A0A4S1X263"/>
<sequence>MQELPHGKFDLYALALPRGHGFGDRIPAEGWETVDGQAWSVVTRHVETGDIGLIVMRRREDGVWTMVSDLTGIADVEQARETARGAMKEGTPPEPLPSNVPRRTPLYDLEGRKPSEIFQKLLSRSHRNVARLLSQLYLSLPKPDRNWAADCQTENFHTRLWEAQLLASFREQGLLVTQPFESPDFRIENRLGGVGWVEAVTANPPIRFEPVGAIPSVQPEGRDELFLGTAAVRFAKTIGNKLARGDAHKHHVAGSPFALALADFHAPASMVWSREALLGYIYGISAEARVVDGERVAVGYEADRLLGASGFPAGLFRNDAHAELSAIIFTNACATSKFNRVALTWGMPLEVGRYMRYGKFADRTPGALDGIPFCMDVMSDEYRQLWPQGREPWCAELEVFHNPFAKHPLPRALLPEATHWLEVAGVLDCLPHYETGILWSRSLILGPDDPIPTYDTIPAWYEEMARRRMEEASAD</sequence>
<gene>
    <name evidence="2" type="ORF">E5A73_19720</name>
</gene>
<accession>A0A4S1X263</accession>
<dbReference type="Proteomes" id="UP000306147">
    <property type="component" value="Unassembled WGS sequence"/>
</dbReference>
<dbReference type="RefSeq" id="WP_135965570.1">
    <property type="nucleotide sequence ID" value="NZ_SRXT01000009.1"/>
</dbReference>
<proteinExistence type="predicted"/>
<feature type="region of interest" description="Disordered" evidence="1">
    <location>
        <begin position="84"/>
        <end position="106"/>
    </location>
</feature>
<name>A0A4S1X263_9SPHN</name>
<evidence type="ECO:0008006" key="4">
    <source>
        <dbReference type="Google" id="ProtNLM"/>
    </source>
</evidence>
<evidence type="ECO:0000256" key="1">
    <source>
        <dbReference type="SAM" id="MobiDB-lite"/>
    </source>
</evidence>
<protein>
    <recommendedName>
        <fullName evidence="4">Glycosaminoglycan attachment protein</fullName>
    </recommendedName>
</protein>
<evidence type="ECO:0000313" key="3">
    <source>
        <dbReference type="Proteomes" id="UP000306147"/>
    </source>
</evidence>
<dbReference type="EMBL" id="SRXT01000009">
    <property type="protein sequence ID" value="TGX49077.1"/>
    <property type="molecule type" value="Genomic_DNA"/>
</dbReference>
<comment type="caution">
    <text evidence="2">The sequence shown here is derived from an EMBL/GenBank/DDBJ whole genome shotgun (WGS) entry which is preliminary data.</text>
</comment>
<evidence type="ECO:0000313" key="2">
    <source>
        <dbReference type="EMBL" id="TGX49077.1"/>
    </source>
</evidence>
<organism evidence="2 3">
    <name type="scientific">Sphingomonas gei</name>
    <dbReference type="NCBI Taxonomy" id="1395960"/>
    <lineage>
        <taxon>Bacteria</taxon>
        <taxon>Pseudomonadati</taxon>
        <taxon>Pseudomonadota</taxon>
        <taxon>Alphaproteobacteria</taxon>
        <taxon>Sphingomonadales</taxon>
        <taxon>Sphingomonadaceae</taxon>
        <taxon>Sphingomonas</taxon>
    </lineage>
</organism>
<reference evidence="2 3" key="1">
    <citation type="submission" date="2019-04" db="EMBL/GenBank/DDBJ databases">
        <title>Sphingomonas psychrotolerans sp. nov., isolated from soil in the Tianshan Mountains, Xinjiang, China.</title>
        <authorList>
            <person name="Luo Y."/>
            <person name="Sheng H."/>
        </authorList>
    </citation>
    <scope>NUCLEOTIDE SEQUENCE [LARGE SCALE GENOMIC DNA]</scope>
    <source>
        <strain evidence="2 3">ZFGT-11</strain>
    </source>
</reference>